<sequence>MSNQGSSASHSVAFRVMRLCRPSFNVDPPLRIDPDDLFFGEDYFDDPSAPSSADLITPDSDPRSHHHPLVGMFGEMVFAGVFGNSANSYQQA</sequence>
<dbReference type="EMBL" id="DF975095">
    <property type="protein sequence ID" value="GAU51372.1"/>
    <property type="molecule type" value="Genomic_DNA"/>
</dbReference>
<keyword evidence="2" id="KW-1185">Reference proteome</keyword>
<protein>
    <submittedName>
        <fullName evidence="1">Uncharacterized protein</fullName>
    </submittedName>
</protein>
<dbReference type="OrthoDB" id="906447at2759"/>
<reference evidence="2" key="1">
    <citation type="journal article" date="2017" name="Front. Plant Sci.">
        <title>Climate Clever Clovers: New Paradigm to Reduce the Environmental Footprint of Ruminants by Breeding Low Methanogenic Forages Utilizing Haplotype Variation.</title>
        <authorList>
            <person name="Kaur P."/>
            <person name="Appels R."/>
            <person name="Bayer P.E."/>
            <person name="Keeble-Gagnere G."/>
            <person name="Wang J."/>
            <person name="Hirakawa H."/>
            <person name="Shirasawa K."/>
            <person name="Vercoe P."/>
            <person name="Stefanova K."/>
            <person name="Durmic Z."/>
            <person name="Nichols P."/>
            <person name="Revell C."/>
            <person name="Isobe S.N."/>
            <person name="Edwards D."/>
            <person name="Erskine W."/>
        </authorList>
    </citation>
    <scope>NUCLEOTIDE SEQUENCE [LARGE SCALE GENOMIC DNA]</scope>
    <source>
        <strain evidence="2">cv. Daliak</strain>
    </source>
</reference>
<name>A0A2Z6PKK9_TRISU</name>
<gene>
    <name evidence="1" type="ORF">TSUD_247270</name>
</gene>
<dbReference type="AlphaFoldDB" id="A0A2Z6PKK9"/>
<accession>A0A2Z6PKK9</accession>
<proteinExistence type="predicted"/>
<evidence type="ECO:0000313" key="1">
    <source>
        <dbReference type="EMBL" id="GAU51372.1"/>
    </source>
</evidence>
<dbReference type="Proteomes" id="UP000242715">
    <property type="component" value="Unassembled WGS sequence"/>
</dbReference>
<organism evidence="1 2">
    <name type="scientific">Trifolium subterraneum</name>
    <name type="common">Subterranean clover</name>
    <dbReference type="NCBI Taxonomy" id="3900"/>
    <lineage>
        <taxon>Eukaryota</taxon>
        <taxon>Viridiplantae</taxon>
        <taxon>Streptophyta</taxon>
        <taxon>Embryophyta</taxon>
        <taxon>Tracheophyta</taxon>
        <taxon>Spermatophyta</taxon>
        <taxon>Magnoliopsida</taxon>
        <taxon>eudicotyledons</taxon>
        <taxon>Gunneridae</taxon>
        <taxon>Pentapetalae</taxon>
        <taxon>rosids</taxon>
        <taxon>fabids</taxon>
        <taxon>Fabales</taxon>
        <taxon>Fabaceae</taxon>
        <taxon>Papilionoideae</taxon>
        <taxon>50 kb inversion clade</taxon>
        <taxon>NPAAA clade</taxon>
        <taxon>Hologalegina</taxon>
        <taxon>IRL clade</taxon>
        <taxon>Trifolieae</taxon>
        <taxon>Trifolium</taxon>
    </lineage>
</organism>
<evidence type="ECO:0000313" key="2">
    <source>
        <dbReference type="Proteomes" id="UP000242715"/>
    </source>
</evidence>